<keyword evidence="13" id="KW-1185">Reference proteome</keyword>
<evidence type="ECO:0000313" key="12">
    <source>
        <dbReference type="EMBL" id="NKY21280.1"/>
    </source>
</evidence>
<dbReference type="InterPro" id="IPR050482">
    <property type="entry name" value="Sensor_HK_TwoCompSys"/>
</dbReference>
<evidence type="ECO:0000259" key="11">
    <source>
        <dbReference type="SMART" id="SM00387"/>
    </source>
</evidence>
<dbReference type="GO" id="GO:0016020">
    <property type="term" value="C:membrane"/>
    <property type="evidence" value="ECO:0007669"/>
    <property type="project" value="InterPro"/>
</dbReference>
<reference evidence="12 13" key="1">
    <citation type="submission" date="2020-04" db="EMBL/GenBank/DDBJ databases">
        <title>MicrobeNet Type strains.</title>
        <authorList>
            <person name="Nicholson A.C."/>
        </authorList>
    </citation>
    <scope>NUCLEOTIDE SEQUENCE [LARGE SCALE GENOMIC DNA]</scope>
    <source>
        <strain evidence="12 13">ATCC BAA-788</strain>
    </source>
</reference>
<protein>
    <recommendedName>
        <fullName evidence="2">histidine kinase</fullName>
        <ecNumber evidence="2">2.7.13.3</ecNumber>
    </recommendedName>
</protein>
<dbReference type="GO" id="GO:0005524">
    <property type="term" value="F:ATP binding"/>
    <property type="evidence" value="ECO:0007669"/>
    <property type="project" value="UniProtKB-KW"/>
</dbReference>
<dbReference type="SUPFAM" id="SSF55874">
    <property type="entry name" value="ATPase domain of HSP90 chaperone/DNA topoisomerase II/histidine kinase"/>
    <property type="match status" value="1"/>
</dbReference>
<feature type="transmembrane region" description="Helical" evidence="10">
    <location>
        <begin position="85"/>
        <end position="101"/>
    </location>
</feature>
<evidence type="ECO:0000256" key="10">
    <source>
        <dbReference type="SAM" id="Phobius"/>
    </source>
</evidence>
<dbReference type="PANTHER" id="PTHR24421">
    <property type="entry name" value="NITRATE/NITRITE SENSOR PROTEIN NARX-RELATED"/>
    <property type="match status" value="1"/>
</dbReference>
<proteinExistence type="predicted"/>
<keyword evidence="3" id="KW-0597">Phosphoprotein</keyword>
<dbReference type="Pfam" id="PF02518">
    <property type="entry name" value="HATPase_c"/>
    <property type="match status" value="1"/>
</dbReference>
<gene>
    <name evidence="12" type="ORF">HGA03_01210</name>
</gene>
<feature type="domain" description="Histidine kinase/HSP90-like ATPase" evidence="11">
    <location>
        <begin position="339"/>
        <end position="434"/>
    </location>
</feature>
<feature type="region of interest" description="Disordered" evidence="9">
    <location>
        <begin position="1"/>
        <end position="23"/>
    </location>
</feature>
<feature type="transmembrane region" description="Helical" evidence="10">
    <location>
        <begin position="131"/>
        <end position="151"/>
    </location>
</feature>
<dbReference type="CDD" id="cd16917">
    <property type="entry name" value="HATPase_UhpB-NarQ-NarX-like"/>
    <property type="match status" value="1"/>
</dbReference>
<evidence type="ECO:0000256" key="2">
    <source>
        <dbReference type="ARBA" id="ARBA00012438"/>
    </source>
</evidence>
<evidence type="ECO:0000256" key="1">
    <source>
        <dbReference type="ARBA" id="ARBA00000085"/>
    </source>
</evidence>
<evidence type="ECO:0000256" key="8">
    <source>
        <dbReference type="ARBA" id="ARBA00023012"/>
    </source>
</evidence>
<dbReference type="Gene3D" id="1.20.5.1930">
    <property type="match status" value="1"/>
</dbReference>
<evidence type="ECO:0000256" key="5">
    <source>
        <dbReference type="ARBA" id="ARBA00022741"/>
    </source>
</evidence>
<dbReference type="InterPro" id="IPR036890">
    <property type="entry name" value="HATPase_C_sf"/>
</dbReference>
<dbReference type="PANTHER" id="PTHR24421:SF10">
    <property type="entry name" value="NITRATE_NITRITE SENSOR PROTEIN NARQ"/>
    <property type="match status" value="1"/>
</dbReference>
<dbReference type="Proteomes" id="UP000581206">
    <property type="component" value="Unassembled WGS sequence"/>
</dbReference>
<dbReference type="GO" id="GO:0046983">
    <property type="term" value="F:protein dimerization activity"/>
    <property type="evidence" value="ECO:0007669"/>
    <property type="project" value="InterPro"/>
</dbReference>
<keyword evidence="10" id="KW-1133">Transmembrane helix</keyword>
<comment type="catalytic activity">
    <reaction evidence="1">
        <text>ATP + protein L-histidine = ADP + protein N-phospho-L-histidine.</text>
        <dbReference type="EC" id="2.7.13.3"/>
    </reaction>
</comment>
<dbReference type="Pfam" id="PF07730">
    <property type="entry name" value="HisKA_3"/>
    <property type="match status" value="1"/>
</dbReference>
<dbReference type="GO" id="GO:0000155">
    <property type="term" value="F:phosphorelay sensor kinase activity"/>
    <property type="evidence" value="ECO:0007669"/>
    <property type="project" value="InterPro"/>
</dbReference>
<sequence length="441" mass="47717">MRALTRPDPPSTPNPDDPRWRRAAPTPEQLRSDLLIAAVLFIGAVLDLALWQVVGLYDDPASGPVAVACLVATVLPLAFRRRWPSAVAVIVGMMFVITVSLQVSETLFINIALFMALYTVGAWESRRTVAFWVRAAVVTGMAVWLLVTIFQSVTDPDAIPGLSRAGAFSPMAAYLMSQVLTNMLYFSGAWYFGDHAWNAARDRARTRWRGRQLVTERRMVEEQAVSLERLRLARELHDAVAHHVSLMGVQAAAARVQLALDADGATRSLEQVEDSARAAIVELQGVLGTLREAGVAERPAPAVGSMTVEQLPTLVAQSTEAGVTATFQVIGDPQPLPPLLSLNLYRIAQEALTNTRKHAGEGARADVRLRYDDDAVELEVTDDGGGMSRRARLGGAGLGQVGMRERAAADGGTLVAGPRGRGGYLVRARVPLAAMRERDDR</sequence>
<dbReference type="EC" id="2.7.13.3" evidence="2"/>
<dbReference type="InterPro" id="IPR003594">
    <property type="entry name" value="HATPase_dom"/>
</dbReference>
<dbReference type="SMART" id="SM00387">
    <property type="entry name" value="HATPase_c"/>
    <property type="match status" value="1"/>
</dbReference>
<keyword evidence="6 12" id="KW-0418">Kinase</keyword>
<evidence type="ECO:0000256" key="9">
    <source>
        <dbReference type="SAM" id="MobiDB-lite"/>
    </source>
</evidence>
<feature type="transmembrane region" description="Helical" evidence="10">
    <location>
        <begin position="60"/>
        <end position="78"/>
    </location>
</feature>
<feature type="transmembrane region" description="Helical" evidence="10">
    <location>
        <begin position="171"/>
        <end position="193"/>
    </location>
</feature>
<keyword evidence="7" id="KW-0067">ATP-binding</keyword>
<evidence type="ECO:0000256" key="3">
    <source>
        <dbReference type="ARBA" id="ARBA00022553"/>
    </source>
</evidence>
<dbReference type="AlphaFoldDB" id="A0A7X6QXP3"/>
<accession>A0A7X6QXP3</accession>
<name>A0A7X6QXP3_9CELL</name>
<organism evidence="12 13">
    <name type="scientific">Cellulomonas denverensis</name>
    <dbReference type="NCBI Taxonomy" id="264297"/>
    <lineage>
        <taxon>Bacteria</taxon>
        <taxon>Bacillati</taxon>
        <taxon>Actinomycetota</taxon>
        <taxon>Actinomycetes</taxon>
        <taxon>Micrococcales</taxon>
        <taxon>Cellulomonadaceae</taxon>
        <taxon>Cellulomonas</taxon>
    </lineage>
</organism>
<keyword evidence="10" id="KW-0812">Transmembrane</keyword>
<evidence type="ECO:0000313" key="13">
    <source>
        <dbReference type="Proteomes" id="UP000581206"/>
    </source>
</evidence>
<dbReference type="EMBL" id="JAAXOX010000001">
    <property type="protein sequence ID" value="NKY21280.1"/>
    <property type="molecule type" value="Genomic_DNA"/>
</dbReference>
<feature type="transmembrane region" description="Helical" evidence="10">
    <location>
        <begin position="34"/>
        <end position="54"/>
    </location>
</feature>
<keyword evidence="5" id="KW-0547">Nucleotide-binding</keyword>
<evidence type="ECO:0000256" key="7">
    <source>
        <dbReference type="ARBA" id="ARBA00022840"/>
    </source>
</evidence>
<keyword evidence="10" id="KW-0472">Membrane</keyword>
<dbReference type="Pfam" id="PF23539">
    <property type="entry name" value="DUF7134"/>
    <property type="match status" value="1"/>
</dbReference>
<evidence type="ECO:0000256" key="6">
    <source>
        <dbReference type="ARBA" id="ARBA00022777"/>
    </source>
</evidence>
<keyword evidence="8" id="KW-0902">Two-component regulatory system</keyword>
<evidence type="ECO:0000256" key="4">
    <source>
        <dbReference type="ARBA" id="ARBA00022679"/>
    </source>
</evidence>
<comment type="caution">
    <text evidence="12">The sequence shown here is derived from an EMBL/GenBank/DDBJ whole genome shotgun (WGS) entry which is preliminary data.</text>
</comment>
<dbReference type="RefSeq" id="WP_168628393.1">
    <property type="nucleotide sequence ID" value="NZ_BONL01000003.1"/>
</dbReference>
<keyword evidence="4" id="KW-0808">Transferase</keyword>
<dbReference type="InterPro" id="IPR011712">
    <property type="entry name" value="Sig_transdc_His_kin_sub3_dim/P"/>
</dbReference>
<dbReference type="InterPro" id="IPR055558">
    <property type="entry name" value="DUF7134"/>
</dbReference>
<feature type="transmembrane region" description="Helical" evidence="10">
    <location>
        <begin position="107"/>
        <end position="124"/>
    </location>
</feature>
<dbReference type="Gene3D" id="3.30.565.10">
    <property type="entry name" value="Histidine kinase-like ATPase, C-terminal domain"/>
    <property type="match status" value="1"/>
</dbReference>